<organism evidence="3 4">
    <name type="scientific">Stieleria marina</name>
    <dbReference type="NCBI Taxonomy" id="1930275"/>
    <lineage>
        <taxon>Bacteria</taxon>
        <taxon>Pseudomonadati</taxon>
        <taxon>Planctomycetota</taxon>
        <taxon>Planctomycetia</taxon>
        <taxon>Pirellulales</taxon>
        <taxon>Pirellulaceae</taxon>
        <taxon>Stieleria</taxon>
    </lineage>
</organism>
<name>A0A517NRR8_9BACT</name>
<feature type="region of interest" description="Disordered" evidence="1">
    <location>
        <begin position="344"/>
        <end position="363"/>
    </location>
</feature>
<dbReference type="Proteomes" id="UP000319817">
    <property type="component" value="Chromosome"/>
</dbReference>
<sequence length="398" mass="43409" precursor="true">MRYLIVAASLFAFNAAATAEPLVYEGTEGIGKGKHIVFIANDHEYRSEQTCPVLAKILAKHHGFRCTVLFGIDDQGAIKAGAASVPGLDALKDADLLFFFTRFMNLPDEQADAIVDYFERGGPAVGVRTSTHCFNGQKGKWEKLNFNYDGEDYRGGLGEQVFGNTWHKERGQSHYGTNHQMGCRITAVAGAESHPILSGVKKIHAYSGAYESRLPSGAVPLVEVQVLNTFGPSDEIHPDKPIVNAGWASTQYVAPSGAKKQSRVVYTSFGASEDMLDEDARRFMVNACLWAGGWEKQIRDDLDVSIVGGYFPSPYTSNSFFYANIKPSDLAGFKSDVMSPSAELGGVGDPTTARKKQKVLQNRPELKAKLAAKYPELYGPNAQPTGDKPRKRKSALSK</sequence>
<gene>
    <name evidence="3" type="ORF">K239x_17830</name>
</gene>
<dbReference type="SUPFAM" id="SSF52317">
    <property type="entry name" value="Class I glutamine amidotransferase-like"/>
    <property type="match status" value="1"/>
</dbReference>
<keyword evidence="2" id="KW-0732">Signal</keyword>
<feature type="chain" id="PRO_5021943293" evidence="2">
    <location>
        <begin position="20"/>
        <end position="398"/>
    </location>
</feature>
<feature type="region of interest" description="Disordered" evidence="1">
    <location>
        <begin position="374"/>
        <end position="398"/>
    </location>
</feature>
<dbReference type="Gene3D" id="3.40.50.880">
    <property type="match status" value="1"/>
</dbReference>
<dbReference type="RefSeq" id="WP_145417408.1">
    <property type="nucleotide sequence ID" value="NZ_CP036526.1"/>
</dbReference>
<evidence type="ECO:0000256" key="1">
    <source>
        <dbReference type="SAM" id="MobiDB-lite"/>
    </source>
</evidence>
<dbReference type="EMBL" id="CP036526">
    <property type="protein sequence ID" value="QDT09832.1"/>
    <property type="molecule type" value="Genomic_DNA"/>
</dbReference>
<evidence type="ECO:0000256" key="2">
    <source>
        <dbReference type="SAM" id="SignalP"/>
    </source>
</evidence>
<dbReference type="AlphaFoldDB" id="A0A517NRR8"/>
<reference evidence="3 4" key="1">
    <citation type="submission" date="2019-02" db="EMBL/GenBank/DDBJ databases">
        <title>Deep-cultivation of Planctomycetes and their phenomic and genomic characterization uncovers novel biology.</title>
        <authorList>
            <person name="Wiegand S."/>
            <person name="Jogler M."/>
            <person name="Boedeker C."/>
            <person name="Pinto D."/>
            <person name="Vollmers J."/>
            <person name="Rivas-Marin E."/>
            <person name="Kohn T."/>
            <person name="Peeters S.H."/>
            <person name="Heuer A."/>
            <person name="Rast P."/>
            <person name="Oberbeckmann S."/>
            <person name="Bunk B."/>
            <person name="Jeske O."/>
            <person name="Meyerdierks A."/>
            <person name="Storesund J.E."/>
            <person name="Kallscheuer N."/>
            <person name="Luecker S."/>
            <person name="Lage O.M."/>
            <person name="Pohl T."/>
            <person name="Merkel B.J."/>
            <person name="Hornburger P."/>
            <person name="Mueller R.-W."/>
            <person name="Bruemmer F."/>
            <person name="Labrenz M."/>
            <person name="Spormann A.M."/>
            <person name="Op den Camp H."/>
            <person name="Overmann J."/>
            <person name="Amann R."/>
            <person name="Jetten M.S.M."/>
            <person name="Mascher T."/>
            <person name="Medema M.H."/>
            <person name="Devos D.P."/>
            <person name="Kaster A.-K."/>
            <person name="Ovreas L."/>
            <person name="Rohde M."/>
            <person name="Galperin M.Y."/>
            <person name="Jogler C."/>
        </authorList>
    </citation>
    <scope>NUCLEOTIDE SEQUENCE [LARGE SCALE GENOMIC DNA]</scope>
    <source>
        <strain evidence="3 4">K23_9</strain>
    </source>
</reference>
<protein>
    <submittedName>
        <fullName evidence="3">Trehalose utilization</fullName>
    </submittedName>
</protein>
<feature type="compositionally biased region" description="Basic residues" evidence="1">
    <location>
        <begin position="389"/>
        <end position="398"/>
    </location>
</feature>
<evidence type="ECO:0000313" key="4">
    <source>
        <dbReference type="Proteomes" id="UP000319817"/>
    </source>
</evidence>
<dbReference type="OrthoDB" id="245202at2"/>
<keyword evidence="4" id="KW-1185">Reference proteome</keyword>
<evidence type="ECO:0000313" key="3">
    <source>
        <dbReference type="EMBL" id="QDT09832.1"/>
    </source>
</evidence>
<proteinExistence type="predicted"/>
<accession>A0A517NRR8</accession>
<feature type="signal peptide" evidence="2">
    <location>
        <begin position="1"/>
        <end position="19"/>
    </location>
</feature>
<dbReference type="InterPro" id="IPR029062">
    <property type="entry name" value="Class_I_gatase-like"/>
</dbReference>